<proteinExistence type="predicted"/>
<name>A0A8E0VGC5_9TREM</name>
<organism evidence="2 3">
    <name type="scientific">Fasciolopsis buskii</name>
    <dbReference type="NCBI Taxonomy" id="27845"/>
    <lineage>
        <taxon>Eukaryota</taxon>
        <taxon>Metazoa</taxon>
        <taxon>Spiralia</taxon>
        <taxon>Lophotrochozoa</taxon>
        <taxon>Platyhelminthes</taxon>
        <taxon>Trematoda</taxon>
        <taxon>Digenea</taxon>
        <taxon>Plagiorchiida</taxon>
        <taxon>Echinostomata</taxon>
        <taxon>Echinostomatoidea</taxon>
        <taxon>Fasciolidae</taxon>
        <taxon>Fasciolopsis</taxon>
    </lineage>
</organism>
<reference evidence="2" key="1">
    <citation type="submission" date="2019-05" db="EMBL/GenBank/DDBJ databases">
        <title>Annotation for the trematode Fasciolopsis buski.</title>
        <authorList>
            <person name="Choi Y.-J."/>
        </authorList>
    </citation>
    <scope>NUCLEOTIDE SEQUENCE</scope>
    <source>
        <strain evidence="2">HT</strain>
        <tissue evidence="2">Whole worm</tissue>
    </source>
</reference>
<dbReference type="EMBL" id="LUCM01005865">
    <property type="protein sequence ID" value="KAA0192148.1"/>
    <property type="molecule type" value="Genomic_DNA"/>
</dbReference>
<keyword evidence="1" id="KW-0175">Coiled coil</keyword>
<gene>
    <name evidence="2" type="ORF">FBUS_08784</name>
</gene>
<evidence type="ECO:0000313" key="3">
    <source>
        <dbReference type="Proteomes" id="UP000728185"/>
    </source>
</evidence>
<accession>A0A8E0VGC5</accession>
<comment type="caution">
    <text evidence="2">The sequence shown here is derived from an EMBL/GenBank/DDBJ whole genome shotgun (WGS) entry which is preliminary data.</text>
</comment>
<protein>
    <submittedName>
        <fullName evidence="2">Uncharacterized protein</fullName>
    </submittedName>
</protein>
<feature type="coiled-coil region" evidence="1">
    <location>
        <begin position="119"/>
        <end position="153"/>
    </location>
</feature>
<keyword evidence="3" id="KW-1185">Reference proteome</keyword>
<evidence type="ECO:0000313" key="2">
    <source>
        <dbReference type="EMBL" id="KAA0192148.1"/>
    </source>
</evidence>
<sequence length="177" mass="20533">MIRSAIRKGLLISLNFTCFRDREETQEILFQIIFHLFSCSGFSESREQCCAHQKEIENLRLLVLKLNRRLYFAEAGVPPSSNGDFVELASLPRWVKNPEETCMLLERNEKQLGEQAILLNEYEHTMTALRDKLENITNEKKCLVEQLARIRFQLHREATSDGLKNSMRKSSIDLGSL</sequence>
<dbReference type="AlphaFoldDB" id="A0A8E0VGC5"/>
<dbReference type="Proteomes" id="UP000728185">
    <property type="component" value="Unassembled WGS sequence"/>
</dbReference>
<evidence type="ECO:0000256" key="1">
    <source>
        <dbReference type="SAM" id="Coils"/>
    </source>
</evidence>